<evidence type="ECO:0000259" key="3">
    <source>
        <dbReference type="Pfam" id="PF00561"/>
    </source>
</evidence>
<keyword evidence="2 4" id="KW-0378">Hydrolase</keyword>
<dbReference type="Proteomes" id="UP000033067">
    <property type="component" value="Chromosome"/>
</dbReference>
<dbReference type="GO" id="GO:0016020">
    <property type="term" value="C:membrane"/>
    <property type="evidence" value="ECO:0007669"/>
    <property type="project" value="TreeGrafter"/>
</dbReference>
<dbReference type="PANTHER" id="PTHR43798:SF14">
    <property type="entry name" value="SERINE HYDROLASE-LIKE PROTEIN DDB_G0286239"/>
    <property type="match status" value="1"/>
</dbReference>
<accession>A0A0E3UNC3</accession>
<dbReference type="Gene3D" id="3.40.50.1820">
    <property type="entry name" value="alpha/beta hydrolase"/>
    <property type="match status" value="1"/>
</dbReference>
<proteinExistence type="inferred from homology"/>
<dbReference type="PATRIC" id="fig|314722.6.peg.1883"/>
<keyword evidence="5" id="KW-1185">Reference proteome</keyword>
<comment type="similarity">
    <text evidence="1">Belongs to the AB hydrolase superfamily.</text>
</comment>
<evidence type="ECO:0000256" key="2">
    <source>
        <dbReference type="ARBA" id="ARBA00022801"/>
    </source>
</evidence>
<evidence type="ECO:0000313" key="5">
    <source>
        <dbReference type="Proteomes" id="UP000033067"/>
    </source>
</evidence>
<dbReference type="Pfam" id="PF00561">
    <property type="entry name" value="Abhydrolase_1"/>
    <property type="match status" value="1"/>
</dbReference>
<evidence type="ECO:0000256" key="1">
    <source>
        <dbReference type="ARBA" id="ARBA00008645"/>
    </source>
</evidence>
<protein>
    <submittedName>
        <fullName evidence="4">Hydrolase</fullName>
    </submittedName>
</protein>
<sequence length="284" mass="30176">MTPREVALPAAWGELAGLRLERPGRPRVIALHGWLDNAASFLPLLPHLPELDLLLLDLPGHGHSAHLPAGAEYGLTTHLHAVLDAADALGWERFALLGHSMGAAIAALVAAAVPPRVERLALVETLGPLAEAVENTASRLQQAVAAARARPTGASSLRVFPDLAVAVRARMQASQIVEANARLLVERGTRAVPGGHVWRSDPRLTRPAATRLTEVQVEALLAAVSCPVRLLYADPAQPYFPDPVRRARLAAVPQAGLTVMPGGHHLHMDKADAVADLFRDFLAG</sequence>
<dbReference type="InterPro" id="IPR050266">
    <property type="entry name" value="AB_hydrolase_sf"/>
</dbReference>
<dbReference type="EMBL" id="CP011144">
    <property type="protein sequence ID" value="AKC86835.1"/>
    <property type="molecule type" value="Genomic_DNA"/>
</dbReference>
<gene>
    <name evidence="4" type="ORF">WQ53_08770</name>
</gene>
<reference evidence="4 5" key="1">
    <citation type="journal article" date="2015" name="Genome Announc.">
        <title>Complete Genome Sequence of Pseudoxanthomonas suwonensis Strain J1, a Cellulose-Degrading Bacterium Isolated from Leaf- and Wood-Enriched Soil.</title>
        <authorList>
            <person name="Hou L."/>
            <person name="Jiang J."/>
            <person name="Xu Z."/>
            <person name="Zhou Y."/>
            <person name="Leung F.C."/>
        </authorList>
    </citation>
    <scope>NUCLEOTIDE SEQUENCE [LARGE SCALE GENOMIC DNA]</scope>
    <source>
        <strain evidence="4 5">J1</strain>
    </source>
</reference>
<dbReference type="SUPFAM" id="SSF53474">
    <property type="entry name" value="alpha/beta-Hydrolases"/>
    <property type="match status" value="1"/>
</dbReference>
<dbReference type="InterPro" id="IPR000073">
    <property type="entry name" value="AB_hydrolase_1"/>
</dbReference>
<dbReference type="PANTHER" id="PTHR43798">
    <property type="entry name" value="MONOACYLGLYCEROL LIPASE"/>
    <property type="match status" value="1"/>
</dbReference>
<organism evidence="4 5">
    <name type="scientific">Pseudoxanthomonas suwonensis</name>
    <dbReference type="NCBI Taxonomy" id="314722"/>
    <lineage>
        <taxon>Bacteria</taxon>
        <taxon>Pseudomonadati</taxon>
        <taxon>Pseudomonadota</taxon>
        <taxon>Gammaproteobacteria</taxon>
        <taxon>Lysobacterales</taxon>
        <taxon>Lysobacteraceae</taxon>
        <taxon>Pseudoxanthomonas</taxon>
    </lineage>
</organism>
<dbReference type="AlphaFoldDB" id="A0A0E3UNC3"/>
<dbReference type="RefSeq" id="WP_052631813.1">
    <property type="nucleotide sequence ID" value="NZ_CP011144.1"/>
</dbReference>
<dbReference type="PRINTS" id="PR00111">
    <property type="entry name" value="ABHYDROLASE"/>
</dbReference>
<name>A0A0E3UNC3_9GAMM</name>
<dbReference type="GO" id="GO:0016787">
    <property type="term" value="F:hydrolase activity"/>
    <property type="evidence" value="ECO:0007669"/>
    <property type="project" value="UniProtKB-KW"/>
</dbReference>
<feature type="domain" description="AB hydrolase-1" evidence="3">
    <location>
        <begin position="26"/>
        <end position="149"/>
    </location>
</feature>
<evidence type="ECO:0000313" key="4">
    <source>
        <dbReference type="EMBL" id="AKC86835.1"/>
    </source>
</evidence>
<dbReference type="KEGG" id="psuw:WQ53_08770"/>
<dbReference type="OrthoDB" id="149912at2"/>
<dbReference type="InterPro" id="IPR029058">
    <property type="entry name" value="AB_hydrolase_fold"/>
</dbReference>